<name>A0A941EK68_9ACTN</name>
<dbReference type="RefSeq" id="WP_212520251.1">
    <property type="nucleotide sequence ID" value="NZ_JAGSOH010000075.1"/>
</dbReference>
<dbReference type="GO" id="GO:0008757">
    <property type="term" value="F:S-adenosylmethionine-dependent methyltransferase activity"/>
    <property type="evidence" value="ECO:0007669"/>
    <property type="project" value="InterPro"/>
</dbReference>
<dbReference type="SUPFAM" id="SSF53335">
    <property type="entry name" value="S-adenosyl-L-methionine-dependent methyltransferases"/>
    <property type="match status" value="1"/>
</dbReference>
<keyword evidence="1" id="KW-0489">Methyltransferase</keyword>
<proteinExistence type="predicted"/>
<protein>
    <submittedName>
        <fullName evidence="1">Methyltransferase domain-containing protein</fullName>
    </submittedName>
</protein>
<dbReference type="AlphaFoldDB" id="A0A941EK68"/>
<dbReference type="InterPro" id="IPR029063">
    <property type="entry name" value="SAM-dependent_MTases_sf"/>
</dbReference>
<dbReference type="Proteomes" id="UP000676325">
    <property type="component" value="Unassembled WGS sequence"/>
</dbReference>
<keyword evidence="1" id="KW-0808">Transferase</keyword>
<sequence>MMNRPSVPGTYFAEMYRGRADPWHLAERWYEQRKYALTMASLPVRRYRRAFEPGCSVGVLSALLAERCDRLLSWDRRPEAVAVAAKRLASFDGAEAVHGVVPEQWPDGEFDLIVFSELLYYFDAEDRAWLLSEAVRSLAEGGHVVAVHWRHHVPEHAADAETVHADVRAQPGLTPLARHEEDDFLLDVMGRHETSTDAGTNGAALSVAALEGLV</sequence>
<reference evidence="1" key="1">
    <citation type="submission" date="2021-04" db="EMBL/GenBank/DDBJ databases">
        <title>Genome based classification of Actinospica acidithermotolerans sp. nov., an actinobacterium isolated from an Indonesian hot spring.</title>
        <authorList>
            <person name="Kusuma A.B."/>
            <person name="Putra K.E."/>
            <person name="Nafisah S."/>
            <person name="Loh J."/>
            <person name="Nouioui I."/>
            <person name="Goodfellow M."/>
        </authorList>
    </citation>
    <scope>NUCLEOTIDE SEQUENCE</scope>
    <source>
        <strain evidence="1">MGRD01-02</strain>
    </source>
</reference>
<accession>A0A941EK68</accession>
<gene>
    <name evidence="1" type="ORF">KDK95_22595</name>
</gene>
<dbReference type="EMBL" id="JAGSOH010000075">
    <property type="protein sequence ID" value="MBR7829114.1"/>
    <property type="molecule type" value="Genomic_DNA"/>
</dbReference>
<dbReference type="GO" id="GO:0032259">
    <property type="term" value="P:methylation"/>
    <property type="evidence" value="ECO:0007669"/>
    <property type="project" value="UniProtKB-KW"/>
</dbReference>
<evidence type="ECO:0000313" key="2">
    <source>
        <dbReference type="Proteomes" id="UP000676325"/>
    </source>
</evidence>
<dbReference type="InterPro" id="IPR008715">
    <property type="entry name" value="SAM-MeTfrase_NodS-like"/>
</dbReference>
<comment type="caution">
    <text evidence="1">The sequence shown here is derived from an EMBL/GenBank/DDBJ whole genome shotgun (WGS) entry which is preliminary data.</text>
</comment>
<evidence type="ECO:0000313" key="1">
    <source>
        <dbReference type="EMBL" id="MBR7829114.1"/>
    </source>
</evidence>
<keyword evidence="2" id="KW-1185">Reference proteome</keyword>
<dbReference type="Pfam" id="PF05401">
    <property type="entry name" value="NodS"/>
    <property type="match status" value="1"/>
</dbReference>
<organism evidence="1 2">
    <name type="scientific">Actinospica acidithermotolerans</name>
    <dbReference type="NCBI Taxonomy" id="2828514"/>
    <lineage>
        <taxon>Bacteria</taxon>
        <taxon>Bacillati</taxon>
        <taxon>Actinomycetota</taxon>
        <taxon>Actinomycetes</taxon>
        <taxon>Catenulisporales</taxon>
        <taxon>Actinospicaceae</taxon>
        <taxon>Actinospica</taxon>
    </lineage>
</organism>
<dbReference type="GO" id="GO:0009312">
    <property type="term" value="P:oligosaccharide biosynthetic process"/>
    <property type="evidence" value="ECO:0007669"/>
    <property type="project" value="InterPro"/>
</dbReference>
<dbReference type="Gene3D" id="3.40.50.150">
    <property type="entry name" value="Vaccinia Virus protein VP39"/>
    <property type="match status" value="1"/>
</dbReference>
<dbReference type="CDD" id="cd02440">
    <property type="entry name" value="AdoMet_MTases"/>
    <property type="match status" value="1"/>
</dbReference>